<name>A0A3N5C567_9BACI</name>
<keyword evidence="3" id="KW-1185">Reference proteome</keyword>
<evidence type="ECO:0000259" key="1">
    <source>
        <dbReference type="Pfam" id="PF07993"/>
    </source>
</evidence>
<dbReference type="Gene3D" id="3.40.50.720">
    <property type="entry name" value="NAD(P)-binding Rossmann-like Domain"/>
    <property type="match status" value="1"/>
</dbReference>
<accession>A0A3N5C567</accession>
<dbReference type="Pfam" id="PF07993">
    <property type="entry name" value="NAD_binding_4"/>
    <property type="match status" value="1"/>
</dbReference>
<dbReference type="InterPro" id="IPR013120">
    <property type="entry name" value="FAR_NAD-bd"/>
</dbReference>
<dbReference type="CDD" id="cd05263">
    <property type="entry name" value="MupV_like_SDR_e"/>
    <property type="match status" value="1"/>
</dbReference>
<evidence type="ECO:0000313" key="2">
    <source>
        <dbReference type="EMBL" id="RPF53305.1"/>
    </source>
</evidence>
<comment type="caution">
    <text evidence="2">The sequence shown here is derived from an EMBL/GenBank/DDBJ whole genome shotgun (WGS) entry which is preliminary data.</text>
</comment>
<proteinExistence type="predicted"/>
<dbReference type="InterPro" id="IPR036291">
    <property type="entry name" value="NAD(P)-bd_dom_sf"/>
</dbReference>
<dbReference type="AlphaFoldDB" id="A0A3N5C567"/>
<dbReference type="PANTHER" id="PTHR11011">
    <property type="entry name" value="MALE STERILITY PROTEIN 2-RELATED"/>
    <property type="match status" value="1"/>
</dbReference>
<dbReference type="EMBL" id="RKRF01000009">
    <property type="protein sequence ID" value="RPF53305.1"/>
    <property type="molecule type" value="Genomic_DNA"/>
</dbReference>
<feature type="domain" description="Thioester reductase (TE)" evidence="1">
    <location>
        <begin position="8"/>
        <end position="241"/>
    </location>
</feature>
<dbReference type="RefSeq" id="WP_124221755.1">
    <property type="nucleotide sequence ID" value="NZ_RKRF01000009.1"/>
</dbReference>
<dbReference type="SUPFAM" id="SSF51735">
    <property type="entry name" value="NAD(P)-binding Rossmann-fold domains"/>
    <property type="match status" value="1"/>
</dbReference>
<dbReference type="GO" id="GO:0080019">
    <property type="term" value="F:alcohol-forming very long-chain fatty acyl-CoA reductase activity"/>
    <property type="evidence" value="ECO:0007669"/>
    <property type="project" value="InterPro"/>
</dbReference>
<dbReference type="Proteomes" id="UP000276443">
    <property type="component" value="Unassembled WGS sequence"/>
</dbReference>
<dbReference type="OrthoDB" id="9807212at2"/>
<organism evidence="2 3">
    <name type="scientific">Aquisalibacillus elongatus</name>
    <dbReference type="NCBI Taxonomy" id="485577"/>
    <lineage>
        <taxon>Bacteria</taxon>
        <taxon>Bacillati</taxon>
        <taxon>Bacillota</taxon>
        <taxon>Bacilli</taxon>
        <taxon>Bacillales</taxon>
        <taxon>Bacillaceae</taxon>
        <taxon>Aquisalibacillus</taxon>
    </lineage>
</organism>
<protein>
    <submittedName>
        <fullName evidence="2">Thioester reductase-like protein</fullName>
    </submittedName>
</protein>
<sequence length="364" mass="41889">MEKTYFFTGFPGFLARNLVTQLLNDQNVKDLYVLVLPKMADQAEKEIEQLVFTGNINRDQIHILYGDITKHNLGLDDENHMLLSENVTHLFHLAAIYDLAVPKDIAYNVNVTGTKNVNNWVLQLRKLQRYVYFSTAYVSGTREGVILETELEKGQSFKNYYEYTKYEAEVLVEQIKDEAPVTIIRPGVVCGHSKTGETIKFDGPYFMLNIFDSLKRLPVIPYIGRSDGMGNFVPVDYIFKATIYLAHLESGSGKTYHLADPNPYKMRDVYRMLMKEYLGKDPKWAIPLPVAKLGLSLRLMRRWLGVEKESLDYSIINVNHDCQQAQEDLKGSGIQCPDFKDVVPAMVQYYQQYKDHPDYQVPIN</sequence>
<reference evidence="2 3" key="1">
    <citation type="submission" date="2018-11" db="EMBL/GenBank/DDBJ databases">
        <title>Genomic Encyclopedia of Type Strains, Phase IV (KMG-IV): sequencing the most valuable type-strain genomes for metagenomic binning, comparative biology and taxonomic classification.</title>
        <authorList>
            <person name="Goeker M."/>
        </authorList>
    </citation>
    <scope>NUCLEOTIDE SEQUENCE [LARGE SCALE GENOMIC DNA]</scope>
    <source>
        <strain evidence="2 3">DSM 18090</strain>
    </source>
</reference>
<gene>
    <name evidence="2" type="ORF">EDC24_1802</name>
</gene>
<evidence type="ECO:0000313" key="3">
    <source>
        <dbReference type="Proteomes" id="UP000276443"/>
    </source>
</evidence>
<dbReference type="InterPro" id="IPR026055">
    <property type="entry name" value="FAR"/>
</dbReference>